<evidence type="ECO:0000313" key="3">
    <source>
        <dbReference type="Proteomes" id="UP000784294"/>
    </source>
</evidence>
<organism evidence="2 3">
    <name type="scientific">Protopolystoma xenopodis</name>
    <dbReference type="NCBI Taxonomy" id="117903"/>
    <lineage>
        <taxon>Eukaryota</taxon>
        <taxon>Metazoa</taxon>
        <taxon>Spiralia</taxon>
        <taxon>Lophotrochozoa</taxon>
        <taxon>Platyhelminthes</taxon>
        <taxon>Monogenea</taxon>
        <taxon>Polyopisthocotylea</taxon>
        <taxon>Polystomatidea</taxon>
        <taxon>Polystomatidae</taxon>
        <taxon>Protopolystoma</taxon>
    </lineage>
</organism>
<proteinExistence type="predicted"/>
<accession>A0A448X5G4</accession>
<name>A0A448X5G4_9PLAT</name>
<evidence type="ECO:0000256" key="1">
    <source>
        <dbReference type="SAM" id="MobiDB-lite"/>
    </source>
</evidence>
<feature type="compositionally biased region" description="Acidic residues" evidence="1">
    <location>
        <begin position="76"/>
        <end position="94"/>
    </location>
</feature>
<comment type="caution">
    <text evidence="2">The sequence shown here is derived from an EMBL/GenBank/DDBJ whole genome shotgun (WGS) entry which is preliminary data.</text>
</comment>
<reference evidence="2" key="1">
    <citation type="submission" date="2018-11" db="EMBL/GenBank/DDBJ databases">
        <authorList>
            <consortium name="Pathogen Informatics"/>
        </authorList>
    </citation>
    <scope>NUCLEOTIDE SEQUENCE</scope>
</reference>
<evidence type="ECO:0000313" key="2">
    <source>
        <dbReference type="EMBL" id="VEL28566.1"/>
    </source>
</evidence>
<keyword evidence="3" id="KW-1185">Reference proteome</keyword>
<protein>
    <submittedName>
        <fullName evidence="2">Uncharacterized protein</fullName>
    </submittedName>
</protein>
<sequence>MTSRPGPVSAPFAVCARNNSPSLSLCPQRVVYCLACRAAVPNAWALLRHLETQHSMRLYTMHPLSEEPANQNPTNEQEELGPYEAGEEKEEEENIDRQCGNNGNDGEEGIKKEEMIIRKREHSLVQDEKRTSHDLYEIDENPVSKKVLINA</sequence>
<dbReference type="Proteomes" id="UP000784294">
    <property type="component" value="Unassembled WGS sequence"/>
</dbReference>
<dbReference type="EMBL" id="CAAALY010095985">
    <property type="protein sequence ID" value="VEL28566.1"/>
    <property type="molecule type" value="Genomic_DNA"/>
</dbReference>
<gene>
    <name evidence="2" type="ORF">PXEA_LOCUS22006</name>
</gene>
<feature type="region of interest" description="Disordered" evidence="1">
    <location>
        <begin position="63"/>
        <end position="114"/>
    </location>
</feature>
<dbReference type="AlphaFoldDB" id="A0A448X5G4"/>